<dbReference type="AlphaFoldDB" id="C7N8L0"/>
<dbReference type="PANTHER" id="PTHR47504:SF6">
    <property type="entry name" value="ARAC-FAMILY TRANSCRIPTIONAL REGULATOR"/>
    <property type="match status" value="1"/>
</dbReference>
<keyword evidence="1" id="KW-0805">Transcription regulation</keyword>
<dbReference type="STRING" id="523794.Lebu_0581"/>
<dbReference type="GO" id="GO:0043565">
    <property type="term" value="F:sequence-specific DNA binding"/>
    <property type="evidence" value="ECO:0007669"/>
    <property type="project" value="InterPro"/>
</dbReference>
<dbReference type="Gene3D" id="1.10.10.60">
    <property type="entry name" value="Homeodomain-like"/>
    <property type="match status" value="2"/>
</dbReference>
<keyword evidence="3" id="KW-0804">Transcription</keyword>
<dbReference type="HOGENOM" id="CLU_082704_1_0_0"/>
<name>C7N8L0_LEPBD</name>
<dbReference type="SUPFAM" id="SSF46689">
    <property type="entry name" value="Homeodomain-like"/>
    <property type="match status" value="2"/>
</dbReference>
<keyword evidence="6" id="KW-1185">Reference proteome</keyword>
<dbReference type="SMART" id="SM00342">
    <property type="entry name" value="HTH_ARAC"/>
    <property type="match status" value="1"/>
</dbReference>
<evidence type="ECO:0000256" key="1">
    <source>
        <dbReference type="ARBA" id="ARBA00023015"/>
    </source>
</evidence>
<reference evidence="5 6" key="1">
    <citation type="journal article" date="2009" name="Stand. Genomic Sci.">
        <title>Complete genome sequence of Leptotrichia buccalis type strain (C-1013-b).</title>
        <authorList>
            <person name="Ivanova N."/>
            <person name="Gronow S."/>
            <person name="Lapidus A."/>
            <person name="Copeland A."/>
            <person name="Glavina Del Rio T."/>
            <person name="Nolan M."/>
            <person name="Lucas S."/>
            <person name="Chen F."/>
            <person name="Tice H."/>
            <person name="Cheng J.F."/>
            <person name="Saunders E."/>
            <person name="Bruce D."/>
            <person name="Goodwin L."/>
            <person name="Brettin T."/>
            <person name="Detter J.C."/>
            <person name="Han C."/>
            <person name="Pitluck S."/>
            <person name="Mikhailova N."/>
            <person name="Pati A."/>
            <person name="Mavrommatis K."/>
            <person name="Chen A."/>
            <person name="Palaniappan K."/>
            <person name="Land M."/>
            <person name="Hauser L."/>
            <person name="Chang Y.J."/>
            <person name="Jeffries C.D."/>
            <person name="Chain P."/>
            <person name="Rohde C."/>
            <person name="Goker M."/>
            <person name="Bristow J."/>
            <person name="Eisen J.A."/>
            <person name="Markowitz V."/>
            <person name="Hugenholtz P."/>
            <person name="Kyrpides N.C."/>
            <person name="Klenk H.P."/>
        </authorList>
    </citation>
    <scope>NUCLEOTIDE SEQUENCE [LARGE SCALE GENOMIC DNA]</scope>
    <source>
        <strain evidence="6">ATCC 14201 / DSM 1135 / JCM 12969 / NCTC 10249 / C-1013-b</strain>
    </source>
</reference>
<dbReference type="Pfam" id="PF12833">
    <property type="entry name" value="HTH_18"/>
    <property type="match status" value="1"/>
</dbReference>
<dbReference type="PANTHER" id="PTHR47504">
    <property type="entry name" value="RIGHT ORIGIN-BINDING PROTEIN"/>
    <property type="match status" value="1"/>
</dbReference>
<keyword evidence="2" id="KW-0238">DNA-binding</keyword>
<proteinExistence type="predicted"/>
<dbReference type="OrthoDB" id="9816344at2"/>
<dbReference type="EMBL" id="CP001685">
    <property type="protein sequence ID" value="ACV38491.1"/>
    <property type="molecule type" value="Genomic_DNA"/>
</dbReference>
<dbReference type="Proteomes" id="UP000001910">
    <property type="component" value="Chromosome"/>
</dbReference>
<dbReference type="InterPro" id="IPR050959">
    <property type="entry name" value="MarA-like"/>
</dbReference>
<dbReference type="InterPro" id="IPR009057">
    <property type="entry name" value="Homeodomain-like_sf"/>
</dbReference>
<dbReference type="RefSeq" id="WP_012806672.1">
    <property type="nucleotide sequence ID" value="NC_013192.1"/>
</dbReference>
<organism evidence="5 6">
    <name type="scientific">Leptotrichia buccalis (strain ATCC 14201 / DSM 1135 / JCM 12969 / NCTC 10249 / C-1013-b)</name>
    <dbReference type="NCBI Taxonomy" id="523794"/>
    <lineage>
        <taxon>Bacteria</taxon>
        <taxon>Fusobacteriati</taxon>
        <taxon>Fusobacteriota</taxon>
        <taxon>Fusobacteriia</taxon>
        <taxon>Fusobacteriales</taxon>
        <taxon>Leptotrichiaceae</taxon>
        <taxon>Leptotrichia</taxon>
    </lineage>
</organism>
<dbReference type="InterPro" id="IPR018060">
    <property type="entry name" value="HTH_AraC"/>
</dbReference>
<dbReference type="GO" id="GO:0003700">
    <property type="term" value="F:DNA-binding transcription factor activity"/>
    <property type="evidence" value="ECO:0007669"/>
    <property type="project" value="InterPro"/>
</dbReference>
<evidence type="ECO:0000259" key="4">
    <source>
        <dbReference type="PROSITE" id="PS01124"/>
    </source>
</evidence>
<gene>
    <name evidence="5" type="ordered locus">Lebu_0581</name>
</gene>
<evidence type="ECO:0000256" key="3">
    <source>
        <dbReference type="ARBA" id="ARBA00023163"/>
    </source>
</evidence>
<sequence>MKIEEIAEYMRKNIEKNCTVEGIAKEFGYSKFEFSKKFKRKTGFSASRFLSFLKIEKALDIIINENEDIITSQIRTGYNSSGTFSNIFKKYTGISPSNYKKTIKEFYKIIREYVNSSGIEEISYGRGLKINGNNTRNFLCVNLVYPENYESEITFLGLFKNCIPDDLPDFGKVLISDKTKSRCIFENIPERKYWLMGCSIKKGSDLKEFFYLKDSIRAKENKAIVLPTDNEYTLKFRKPVSSDFPVLINIPKLVKEVTEINTDSILSVSDNE</sequence>
<dbReference type="eggNOG" id="COG2207">
    <property type="taxonomic scope" value="Bacteria"/>
</dbReference>
<evidence type="ECO:0000256" key="2">
    <source>
        <dbReference type="ARBA" id="ARBA00023125"/>
    </source>
</evidence>
<evidence type="ECO:0000313" key="5">
    <source>
        <dbReference type="EMBL" id="ACV38491.1"/>
    </source>
</evidence>
<protein>
    <submittedName>
        <fullName evidence="5">Transcriptional regulator, AraC family</fullName>
    </submittedName>
</protein>
<dbReference type="PROSITE" id="PS01124">
    <property type="entry name" value="HTH_ARAC_FAMILY_2"/>
    <property type="match status" value="1"/>
</dbReference>
<accession>C7N8L0</accession>
<feature type="domain" description="HTH araC/xylS-type" evidence="4">
    <location>
        <begin position="4"/>
        <end position="102"/>
    </location>
</feature>
<dbReference type="KEGG" id="lba:Lebu_0581"/>
<evidence type="ECO:0000313" key="6">
    <source>
        <dbReference type="Proteomes" id="UP000001910"/>
    </source>
</evidence>